<evidence type="ECO:0000259" key="6">
    <source>
        <dbReference type="Pfam" id="PF00496"/>
    </source>
</evidence>
<feature type="chain" id="PRO_5010196636" evidence="5">
    <location>
        <begin position="23"/>
        <end position="597"/>
    </location>
</feature>
<dbReference type="InterPro" id="IPR030678">
    <property type="entry name" value="Peptide/Ni-bd"/>
</dbReference>
<dbReference type="EMBL" id="MKCT01000019">
    <property type="protein sequence ID" value="OHX20049.1"/>
    <property type="molecule type" value="Genomic_DNA"/>
</dbReference>
<dbReference type="GO" id="GO:1904680">
    <property type="term" value="F:peptide transmembrane transporter activity"/>
    <property type="evidence" value="ECO:0007669"/>
    <property type="project" value="TreeGrafter"/>
</dbReference>
<dbReference type="GO" id="GO:0043190">
    <property type="term" value="C:ATP-binding cassette (ABC) transporter complex"/>
    <property type="evidence" value="ECO:0007669"/>
    <property type="project" value="InterPro"/>
</dbReference>
<evidence type="ECO:0000256" key="3">
    <source>
        <dbReference type="ARBA" id="ARBA00022448"/>
    </source>
</evidence>
<dbReference type="SUPFAM" id="SSF53850">
    <property type="entry name" value="Periplasmic binding protein-like II"/>
    <property type="match status" value="1"/>
</dbReference>
<dbReference type="STRING" id="1903179.BI347_21885"/>
<dbReference type="Gene3D" id="3.40.190.10">
    <property type="entry name" value="Periplasmic binding protein-like II"/>
    <property type="match status" value="1"/>
</dbReference>
<evidence type="ECO:0000313" key="8">
    <source>
        <dbReference type="EMBL" id="OHX20049.1"/>
    </source>
</evidence>
<dbReference type="PANTHER" id="PTHR30290:SF10">
    <property type="entry name" value="PERIPLASMIC OLIGOPEPTIDE-BINDING PROTEIN-RELATED"/>
    <property type="match status" value="1"/>
</dbReference>
<evidence type="ECO:0000313" key="7">
    <source>
        <dbReference type="EMBL" id="OHX10431.1"/>
    </source>
</evidence>
<dbReference type="Pfam" id="PF00496">
    <property type="entry name" value="SBP_bac_5"/>
    <property type="match status" value="1"/>
</dbReference>
<feature type="signal peptide" evidence="5">
    <location>
        <begin position="1"/>
        <end position="22"/>
    </location>
</feature>
<dbReference type="Gene3D" id="3.10.105.10">
    <property type="entry name" value="Dipeptide-binding Protein, Domain 3"/>
    <property type="match status" value="1"/>
</dbReference>
<gene>
    <name evidence="8" type="ORF">BI344_15470</name>
    <name evidence="7" type="ORF">BI347_21885</name>
</gene>
<keyword evidence="3" id="KW-0813">Transport</keyword>
<dbReference type="Proteomes" id="UP000180088">
    <property type="component" value="Unassembled WGS sequence"/>
</dbReference>
<evidence type="ECO:0000256" key="5">
    <source>
        <dbReference type="SAM" id="SignalP"/>
    </source>
</evidence>
<comment type="caution">
    <text evidence="7">The sequence shown here is derived from an EMBL/GenBank/DDBJ whole genome shotgun (WGS) entry which is preliminary data.</text>
</comment>
<name>A0A1S1WT65_9NEIS</name>
<accession>A0A1S1WT65</accession>
<organism evidence="7 9">
    <name type="scientific">Chromobacterium sphagni</name>
    <dbReference type="NCBI Taxonomy" id="1903179"/>
    <lineage>
        <taxon>Bacteria</taxon>
        <taxon>Pseudomonadati</taxon>
        <taxon>Pseudomonadota</taxon>
        <taxon>Betaproteobacteria</taxon>
        <taxon>Neisseriales</taxon>
        <taxon>Chromobacteriaceae</taxon>
        <taxon>Chromobacterium</taxon>
    </lineage>
</organism>
<evidence type="ECO:0000313" key="10">
    <source>
        <dbReference type="Proteomes" id="UP000180280"/>
    </source>
</evidence>
<evidence type="ECO:0000256" key="2">
    <source>
        <dbReference type="ARBA" id="ARBA00005695"/>
    </source>
</evidence>
<sequence length="597" mass="66099">MKHLKWLPMLALGAALMPHAQAADPGKVLRVAFSAPETGFDMVKVHDVYSMAVGENIFDGLLTYDYLARPLKVVPNTASAMPEVSADGKVFTFKVKPGIYFADDPVFKGKKRELTAADYAYTFKRFADPLNNAPSGASYTDFITGLEEAGKVAAKTGKFDYDAPISGLQVLDRYTLRIVLKKPNFGFLYTIAAKDSGAVAREVIEAYAKDTLSHPVGTGPFMLKEWKPGSRIVLVANPGFRKTVFDGLPGSEPGDAEIYQALKGKTLPQVGRVEIRIIEEDQPRWLSFMNRQLDWIVVPKSAMKSALNINPTDPYDTTLRPVLAKRNIRLSHTLGLDVTYAYFNLKDPVIGGYRKEKVALRRAIALAYPLKKEVIPLLYGNQAIPLQGLVPMGMVGFDPHFQGQVGYDPATANALLDEFGYKIGPDGYRTQPNGKPLVIEQGTQSSALDKQFNEIWQKAFDSIKIRVRFKTAKWNENLKAAYAYKLQMWSLGGSASTPDGDDFVSSFSSRLIGQGNLAGYQVAAYDKLYDASQILPDGEERLALYGKMNRLVAAQQPYVLGVTRFYNELTQGYVSGFKRHPISTFGGFWRYVDVASH</sequence>
<dbReference type="GO" id="GO:0015833">
    <property type="term" value="P:peptide transport"/>
    <property type="evidence" value="ECO:0007669"/>
    <property type="project" value="TreeGrafter"/>
</dbReference>
<proteinExistence type="inferred from homology"/>
<protein>
    <submittedName>
        <fullName evidence="7">ABC transporter substrate-binding protein</fullName>
    </submittedName>
</protein>
<dbReference type="Proteomes" id="UP000180280">
    <property type="component" value="Unassembled WGS sequence"/>
</dbReference>
<evidence type="ECO:0000256" key="4">
    <source>
        <dbReference type="ARBA" id="ARBA00022729"/>
    </source>
</evidence>
<dbReference type="PANTHER" id="PTHR30290">
    <property type="entry name" value="PERIPLASMIC BINDING COMPONENT OF ABC TRANSPORTER"/>
    <property type="match status" value="1"/>
</dbReference>
<keyword evidence="4 5" id="KW-0732">Signal</keyword>
<evidence type="ECO:0000313" key="9">
    <source>
        <dbReference type="Proteomes" id="UP000180088"/>
    </source>
</evidence>
<comment type="subcellular location">
    <subcellularLocation>
        <location evidence="1">Cell envelope</location>
    </subcellularLocation>
</comment>
<dbReference type="AlphaFoldDB" id="A0A1S1WT65"/>
<keyword evidence="10" id="KW-1185">Reference proteome</keyword>
<dbReference type="GO" id="GO:0030288">
    <property type="term" value="C:outer membrane-bounded periplasmic space"/>
    <property type="evidence" value="ECO:0007669"/>
    <property type="project" value="UniProtKB-ARBA"/>
</dbReference>
<dbReference type="InterPro" id="IPR000914">
    <property type="entry name" value="SBP_5_dom"/>
</dbReference>
<feature type="domain" description="Solute-binding protein family 5" evidence="6">
    <location>
        <begin position="72"/>
        <end position="509"/>
    </location>
</feature>
<dbReference type="EMBL" id="MKCS01000004">
    <property type="protein sequence ID" value="OHX10431.1"/>
    <property type="molecule type" value="Genomic_DNA"/>
</dbReference>
<dbReference type="PIRSF" id="PIRSF002741">
    <property type="entry name" value="MppA"/>
    <property type="match status" value="1"/>
</dbReference>
<comment type="similarity">
    <text evidence="2">Belongs to the bacterial solute-binding protein 5 family.</text>
</comment>
<dbReference type="CDD" id="cd08505">
    <property type="entry name" value="PBP2_NikA_DppA_OppA_like_18"/>
    <property type="match status" value="1"/>
</dbReference>
<dbReference type="OrthoDB" id="9801799at2"/>
<evidence type="ECO:0000256" key="1">
    <source>
        <dbReference type="ARBA" id="ARBA00004196"/>
    </source>
</evidence>
<reference evidence="9 10" key="1">
    <citation type="submission" date="2016-09" db="EMBL/GenBank/DDBJ databases">
        <title>Chromobacterium muskegensis sp. nov., an insecticidal bacterium isolated from Sphagnum bogs.</title>
        <authorList>
            <person name="Sparks M.E."/>
            <person name="Blackburn M.B."/>
            <person name="Gundersen-Rindal D.E."/>
            <person name="Mitchell A."/>
            <person name="Farrar R."/>
            <person name="Kuhar D."/>
        </authorList>
    </citation>
    <scope>NUCLEOTIDE SEQUENCE [LARGE SCALE GENOMIC DNA]</scope>
    <source>
        <strain evidence="8 10">14B-1</strain>
        <strain evidence="7 9">37-2</strain>
    </source>
</reference>
<dbReference type="InterPro" id="IPR039424">
    <property type="entry name" value="SBP_5"/>
</dbReference>